<evidence type="ECO:0000313" key="2">
    <source>
        <dbReference type="Proteomes" id="UP001150259"/>
    </source>
</evidence>
<dbReference type="EMBL" id="JAPFQL010000012">
    <property type="protein sequence ID" value="MDC5696514.1"/>
    <property type="molecule type" value="Genomic_DNA"/>
</dbReference>
<keyword evidence="2" id="KW-1185">Reference proteome</keyword>
<dbReference type="Gene3D" id="1.20.1290.10">
    <property type="entry name" value="AhpD-like"/>
    <property type="match status" value="1"/>
</dbReference>
<reference evidence="1 2" key="1">
    <citation type="submission" date="2022-11" db="EMBL/GenBank/DDBJ databases">
        <title>Anaerobic phenanthrene biodegradation by a DNRA strain PheN6.</title>
        <authorList>
            <person name="Zhang Z."/>
        </authorList>
    </citation>
    <scope>NUCLEOTIDE SEQUENCE [LARGE SCALE GENOMIC DNA]</scope>
    <source>
        <strain evidence="1 2">PheN6</strain>
    </source>
</reference>
<name>A0ABT5GE73_9MICO</name>
<dbReference type="RefSeq" id="WP_272461090.1">
    <property type="nucleotide sequence ID" value="NZ_JAPFQL010000012.1"/>
</dbReference>
<dbReference type="Proteomes" id="UP001150259">
    <property type="component" value="Unassembled WGS sequence"/>
</dbReference>
<dbReference type="SUPFAM" id="SSF69118">
    <property type="entry name" value="AhpD-like"/>
    <property type="match status" value="1"/>
</dbReference>
<sequence length="306" mass="33868">MGSNIHEAPATRPEFDVIGALSPRGRAALIRGWQNASQELDPDLIGQMARTVEAVLGQERLTRPTSSDDVEDAVLSLTEQFVDYVPDVDRHQLAFVEQRLGDRAVRHLVHAMYILDQNVRLRIALQRLDLGRPGGSGGTAAVEIPEAKPGVVRAAAEWHHSVYALRDGLDLRTNELLRLRAGDYHQCAFCLSLRRIAGGERVVDPMLEHLLLNYEQSDMPRQFKTALRLADIYMSDPVRLGSDLRDVLLGDYSREEIVEILMVVSACNHQKIRVALGTAMPARPQGLSEYVVHDDGSIEVGALISG</sequence>
<gene>
    <name evidence="1" type="ORF">OO014_04530</name>
</gene>
<organism evidence="1 2">
    <name type="scientific">Intrasporangium calvum</name>
    <dbReference type="NCBI Taxonomy" id="53358"/>
    <lineage>
        <taxon>Bacteria</taxon>
        <taxon>Bacillati</taxon>
        <taxon>Actinomycetota</taxon>
        <taxon>Actinomycetes</taxon>
        <taxon>Micrococcales</taxon>
        <taxon>Intrasporangiaceae</taxon>
        <taxon>Intrasporangium</taxon>
    </lineage>
</organism>
<evidence type="ECO:0000313" key="1">
    <source>
        <dbReference type="EMBL" id="MDC5696514.1"/>
    </source>
</evidence>
<comment type="caution">
    <text evidence="1">The sequence shown here is derived from an EMBL/GenBank/DDBJ whole genome shotgun (WGS) entry which is preliminary data.</text>
</comment>
<dbReference type="InterPro" id="IPR029032">
    <property type="entry name" value="AhpD-like"/>
</dbReference>
<evidence type="ECO:0008006" key="3">
    <source>
        <dbReference type="Google" id="ProtNLM"/>
    </source>
</evidence>
<proteinExistence type="predicted"/>
<accession>A0ABT5GE73</accession>
<protein>
    <recommendedName>
        <fullName evidence="3">Carboxymuconolactone decarboxylase</fullName>
    </recommendedName>
</protein>